<accession>A0A5J6GFC1</accession>
<evidence type="ECO:0000313" key="3">
    <source>
        <dbReference type="EMBL" id="QEU93637.1"/>
    </source>
</evidence>
<dbReference type="Pfam" id="PF01471">
    <property type="entry name" value="PG_binding_1"/>
    <property type="match status" value="1"/>
</dbReference>
<dbReference type="Gene3D" id="1.10.101.10">
    <property type="entry name" value="PGBD-like superfamily/PGBD"/>
    <property type="match status" value="1"/>
</dbReference>
<dbReference type="OrthoDB" id="3268648at2"/>
<gene>
    <name evidence="3" type="ORF">CP970_24440</name>
</gene>
<evidence type="ECO:0000259" key="2">
    <source>
        <dbReference type="Pfam" id="PF01471"/>
    </source>
</evidence>
<dbReference type="AlphaFoldDB" id="A0A5J6GFC1"/>
<protein>
    <submittedName>
        <fullName evidence="3">HlyD family efflux transporter periplasmic adaptor subunit</fullName>
    </submittedName>
</protein>
<dbReference type="InterPro" id="IPR036366">
    <property type="entry name" value="PGBDSf"/>
</dbReference>
<proteinExistence type="predicted"/>
<dbReference type="GO" id="GO:1990281">
    <property type="term" value="C:efflux pump complex"/>
    <property type="evidence" value="ECO:0007669"/>
    <property type="project" value="TreeGrafter"/>
</dbReference>
<evidence type="ECO:0000313" key="4">
    <source>
        <dbReference type="Proteomes" id="UP000325529"/>
    </source>
</evidence>
<name>A0A5J6GFC1_STRKN</name>
<dbReference type="InterPro" id="IPR002477">
    <property type="entry name" value="Peptidoglycan-bd-like"/>
</dbReference>
<sequence>MQGHRQVRRRTAVVATVVALLAVTGGGIAVTALADAGGKEDSTRQDAGLPAATASVERGDLTSGSQVDGTLGYAKERKVNAGATGTLTWSAETGSTVRQDGRLYEVNGVPVRLMYGTEPMYRTLKVGDKGNDVRQLEQNLTDLGYGAWLTVDDTYTDGTAAAVKRWQKAHDRKQTGRVGPEQISFQPSAVRVKSADSAVGDQVAPGKPVLSTTGSERVVRVQLDVAEGKLAKKGAKVTVTLPDGTTVDGEIASVGRTAKPGDDPNDKTPKIPVTVTFADPGKVEGFDQSPVTVNLAGEKRADVLSVPVNALLALPGGGFGVQVVEGGRTREVKVKLGMFGQGRVEVSGGGLRAGMKVGVPKV</sequence>
<dbReference type="EMBL" id="CP023699">
    <property type="protein sequence ID" value="QEU93637.1"/>
    <property type="molecule type" value="Genomic_DNA"/>
</dbReference>
<dbReference type="GO" id="GO:0015562">
    <property type="term" value="F:efflux transmembrane transporter activity"/>
    <property type="evidence" value="ECO:0007669"/>
    <property type="project" value="TreeGrafter"/>
</dbReference>
<feature type="domain" description="Peptidoglycan binding-like" evidence="2">
    <location>
        <begin position="130"/>
        <end position="182"/>
    </location>
</feature>
<dbReference type="Proteomes" id="UP000325529">
    <property type="component" value="Chromosome"/>
</dbReference>
<evidence type="ECO:0000256" key="1">
    <source>
        <dbReference type="SAM" id="MobiDB-lite"/>
    </source>
</evidence>
<dbReference type="KEGG" id="ska:CP970_24440"/>
<keyword evidence="4" id="KW-1185">Reference proteome</keyword>
<dbReference type="SUPFAM" id="SSF47090">
    <property type="entry name" value="PGBD-like"/>
    <property type="match status" value="1"/>
</dbReference>
<reference evidence="3 4" key="1">
    <citation type="submission" date="2017-09" db="EMBL/GenBank/DDBJ databases">
        <authorList>
            <person name="Lee N."/>
            <person name="Cho B.-K."/>
        </authorList>
    </citation>
    <scope>NUCLEOTIDE SEQUENCE [LARGE SCALE GENOMIC DNA]</scope>
    <source>
        <strain evidence="3 4">ATCC 12853</strain>
    </source>
</reference>
<dbReference type="Gene3D" id="2.40.420.20">
    <property type="match status" value="1"/>
</dbReference>
<feature type="region of interest" description="Disordered" evidence="1">
    <location>
        <begin position="36"/>
        <end position="68"/>
    </location>
</feature>
<organism evidence="3 4">
    <name type="scientific">Streptomyces kanamyceticus</name>
    <dbReference type="NCBI Taxonomy" id="1967"/>
    <lineage>
        <taxon>Bacteria</taxon>
        <taxon>Bacillati</taxon>
        <taxon>Actinomycetota</taxon>
        <taxon>Actinomycetes</taxon>
        <taxon>Kitasatosporales</taxon>
        <taxon>Streptomycetaceae</taxon>
        <taxon>Streptomyces</taxon>
    </lineage>
</organism>
<dbReference type="PANTHER" id="PTHR30469:SF15">
    <property type="entry name" value="HLYD FAMILY OF SECRETION PROTEINS"/>
    <property type="match status" value="1"/>
</dbReference>
<dbReference type="InterPro" id="IPR036365">
    <property type="entry name" value="PGBD-like_sf"/>
</dbReference>
<dbReference type="PANTHER" id="PTHR30469">
    <property type="entry name" value="MULTIDRUG RESISTANCE PROTEIN MDTA"/>
    <property type="match status" value="1"/>
</dbReference>